<protein>
    <recommendedName>
        <fullName evidence="7">Type IV secretion system coupling protein TraD DNA-binding domain-containing protein</fullName>
    </recommendedName>
</protein>
<dbReference type="Pfam" id="PF01935">
    <property type="entry name" value="DUF87"/>
    <property type="match status" value="1"/>
</dbReference>
<keyword evidence="1" id="KW-1133">Transmembrane helix</keyword>
<evidence type="ECO:0000256" key="1">
    <source>
        <dbReference type="SAM" id="Phobius"/>
    </source>
</evidence>
<dbReference type="PANTHER" id="PTHR30121">
    <property type="entry name" value="UNCHARACTERIZED PROTEIN YJGR-RELATED"/>
    <property type="match status" value="1"/>
</dbReference>
<gene>
    <name evidence="5" type="ORF">COT51_02775</name>
</gene>
<evidence type="ECO:0000259" key="4">
    <source>
        <dbReference type="Pfam" id="PF26449"/>
    </source>
</evidence>
<keyword evidence="1" id="KW-0472">Membrane</keyword>
<dbReference type="InterPro" id="IPR058441">
    <property type="entry name" value="DUF8128"/>
</dbReference>
<dbReference type="InterPro" id="IPR051162">
    <property type="entry name" value="T4SS_component"/>
</dbReference>
<feature type="domain" description="DUF8128" evidence="4">
    <location>
        <begin position="56"/>
        <end position="347"/>
    </location>
</feature>
<comment type="caution">
    <text evidence="5">The sequence shown here is derived from an EMBL/GenBank/DDBJ whole genome shotgun (WGS) entry which is preliminary data.</text>
</comment>
<dbReference type="Gene3D" id="3.40.50.300">
    <property type="entry name" value="P-loop containing nucleotide triphosphate hydrolases"/>
    <property type="match status" value="2"/>
</dbReference>
<feature type="non-terminal residue" evidence="5">
    <location>
        <position position="761"/>
    </location>
</feature>
<evidence type="ECO:0000313" key="5">
    <source>
        <dbReference type="EMBL" id="PIS21428.1"/>
    </source>
</evidence>
<dbReference type="CDD" id="cd01127">
    <property type="entry name" value="TrwB_TraG_TraD_VirD4"/>
    <property type="match status" value="1"/>
</dbReference>
<dbReference type="InterPro" id="IPR002789">
    <property type="entry name" value="HerA_central"/>
</dbReference>
<feature type="domain" description="TraD/TraG TraM recognition site" evidence="3">
    <location>
        <begin position="642"/>
        <end position="708"/>
    </location>
</feature>
<dbReference type="EMBL" id="PEYV01000049">
    <property type="protein sequence ID" value="PIS21428.1"/>
    <property type="molecule type" value="Genomic_DNA"/>
</dbReference>
<dbReference type="AlphaFoldDB" id="A0A2H0XBF4"/>
<dbReference type="Pfam" id="PF26449">
    <property type="entry name" value="DUF8128"/>
    <property type="match status" value="1"/>
</dbReference>
<dbReference type="SUPFAM" id="SSF52540">
    <property type="entry name" value="P-loop containing nucleoside triphosphate hydrolases"/>
    <property type="match status" value="1"/>
</dbReference>
<evidence type="ECO:0000259" key="2">
    <source>
        <dbReference type="Pfam" id="PF01935"/>
    </source>
</evidence>
<feature type="domain" description="Helicase HerA central" evidence="2">
    <location>
        <begin position="386"/>
        <end position="424"/>
    </location>
</feature>
<organism evidence="5 6">
    <name type="scientific">candidate division WWE3 bacterium CG08_land_8_20_14_0_20_41_15</name>
    <dbReference type="NCBI Taxonomy" id="1975086"/>
    <lineage>
        <taxon>Bacteria</taxon>
        <taxon>Katanobacteria</taxon>
    </lineage>
</organism>
<evidence type="ECO:0008006" key="7">
    <source>
        <dbReference type="Google" id="ProtNLM"/>
    </source>
</evidence>
<accession>A0A2H0XBF4</accession>
<dbReference type="InterPro" id="IPR032689">
    <property type="entry name" value="TraG-D_C"/>
</dbReference>
<evidence type="ECO:0000313" key="6">
    <source>
        <dbReference type="Proteomes" id="UP000231098"/>
    </source>
</evidence>
<reference evidence="6" key="1">
    <citation type="submission" date="2017-09" db="EMBL/GenBank/DDBJ databases">
        <title>Depth-based differentiation of microbial function through sediment-hosted aquifers and enrichment of novel symbionts in the deep terrestrial subsurface.</title>
        <authorList>
            <person name="Probst A.J."/>
            <person name="Ladd B."/>
            <person name="Jarett J.K."/>
            <person name="Geller-Mcgrath D.E."/>
            <person name="Sieber C.M.K."/>
            <person name="Emerson J.B."/>
            <person name="Anantharaman K."/>
            <person name="Thomas B.C."/>
            <person name="Malmstrom R."/>
            <person name="Stieglmeier M."/>
            <person name="Klingl A."/>
            <person name="Woyke T."/>
            <person name="Ryan C.M."/>
            <person name="Banfield J.F."/>
        </authorList>
    </citation>
    <scope>NUCLEOTIDE SEQUENCE [LARGE SCALE GENOMIC DNA]</scope>
</reference>
<keyword evidence="1" id="KW-0812">Transmembrane</keyword>
<feature type="transmembrane region" description="Helical" evidence="1">
    <location>
        <begin position="12"/>
        <end position="37"/>
    </location>
</feature>
<evidence type="ECO:0000259" key="3">
    <source>
        <dbReference type="Pfam" id="PF12696"/>
    </source>
</evidence>
<dbReference type="InterPro" id="IPR027417">
    <property type="entry name" value="P-loop_NTPase"/>
</dbReference>
<dbReference type="PANTHER" id="PTHR30121:SF11">
    <property type="entry name" value="AAA+ ATPASE DOMAIN-CONTAINING PROTEIN"/>
    <property type="match status" value="1"/>
</dbReference>
<name>A0A2H0XBF4_UNCKA</name>
<dbReference type="Proteomes" id="UP000231098">
    <property type="component" value="Unassembled WGS sequence"/>
</dbReference>
<dbReference type="Pfam" id="PF12696">
    <property type="entry name" value="TraG-D_C"/>
    <property type="match status" value="1"/>
</dbReference>
<sequence length="761" mass="85761">MNPAQTEITIDALTANILGLVLIAGLAAGLFILILVLSQKSQRKKARKRTYFKIALPEENEIDLKAGVQMFSSLYGLRKSGLFNFGDASAISFEITATHDEISFYASTPTEFAPLLEKQIHASYPEAEIETVPPYNIWKKGGKVAFCSMKLSGPSYYPINTFEKMGEKVDPLNGLISPMSKLSESDAVALQILLKPASPSWQVNGRNYIFSLKQRAKGTDDKPGIPLDEEHIKGIEAKCGKLGFDTIVRISSVAEDSSEAFANLDNLANSFSQFVNPMYNSFSRKTPVFGKRNFMYKFLLRLFPIINFDIPKLSLPLFKESFVLNSEELATMFHFPNKNVKVPHINWIKARVSAAPTNLPKEGLYLGFSEFRGEKEEVHIQEDDRRRHMYIIGQTGTGKSEFMKYLAVQDIKAGKGIAFIDPHGTAIEDILKQIPPERAKDVIYFSPGDLDRPMGINILEAKTEEQKHMLINSFIALLYKLYDPNKQGIMGPMLERGIRNVMLTAMSEPGNTLVEVLRLLIDPEFAKTKLPLITDPMVKEYWTKQLAQTSDFHKSEMLGYFISKFDRFVTEKVMRNIIGQAKSAFDFREVMDQGKILLVDLAKGKIGEENSNFLGLILVPRILAAAMGRVDVSEDKRRDFFLYVDEFQNFATETFAEILSEARKYHLSLIVANQFISQLSDEIKNAVFGNVGTLVAFRVGVDDAEYLKTQFEPKFTESDLINNPTGRVYMRLLVKGQPTTPFSLTTDWEKMKSSPRSEEIA</sequence>
<proteinExistence type="predicted"/>